<comment type="catalytic activity">
    <reaction evidence="1">
        <text>L-glutamyl-tRNA(Gln) + L-glutamine + ATP + H2O = L-glutaminyl-tRNA(Gln) + L-glutamate + ADP + phosphate + H(+)</text>
        <dbReference type="Rhea" id="RHEA:17521"/>
        <dbReference type="Rhea" id="RHEA-COMP:9681"/>
        <dbReference type="Rhea" id="RHEA-COMP:9684"/>
        <dbReference type="ChEBI" id="CHEBI:15377"/>
        <dbReference type="ChEBI" id="CHEBI:15378"/>
        <dbReference type="ChEBI" id="CHEBI:29985"/>
        <dbReference type="ChEBI" id="CHEBI:30616"/>
        <dbReference type="ChEBI" id="CHEBI:43474"/>
        <dbReference type="ChEBI" id="CHEBI:58359"/>
        <dbReference type="ChEBI" id="CHEBI:78520"/>
        <dbReference type="ChEBI" id="CHEBI:78521"/>
        <dbReference type="ChEBI" id="CHEBI:456216"/>
    </reaction>
</comment>
<protein>
    <recommendedName>
        <fullName evidence="1">Aspartyl/glutamyl-tRNA(Asn/Gln) amidotransferase subunit C</fullName>
        <shortName evidence="1">Asp/Glu-ADT subunit C</shortName>
        <ecNumber evidence="1">6.3.5.-</ecNumber>
    </recommendedName>
</protein>
<comment type="catalytic activity">
    <reaction evidence="1">
        <text>L-aspartyl-tRNA(Asn) + L-glutamine + ATP + H2O = L-asparaginyl-tRNA(Asn) + L-glutamate + ADP + phosphate + 2 H(+)</text>
        <dbReference type="Rhea" id="RHEA:14513"/>
        <dbReference type="Rhea" id="RHEA-COMP:9674"/>
        <dbReference type="Rhea" id="RHEA-COMP:9677"/>
        <dbReference type="ChEBI" id="CHEBI:15377"/>
        <dbReference type="ChEBI" id="CHEBI:15378"/>
        <dbReference type="ChEBI" id="CHEBI:29985"/>
        <dbReference type="ChEBI" id="CHEBI:30616"/>
        <dbReference type="ChEBI" id="CHEBI:43474"/>
        <dbReference type="ChEBI" id="CHEBI:58359"/>
        <dbReference type="ChEBI" id="CHEBI:78515"/>
        <dbReference type="ChEBI" id="CHEBI:78516"/>
        <dbReference type="ChEBI" id="CHEBI:456216"/>
    </reaction>
</comment>
<dbReference type="GO" id="GO:0005524">
    <property type="term" value="F:ATP binding"/>
    <property type="evidence" value="ECO:0007669"/>
    <property type="project" value="UniProtKB-KW"/>
</dbReference>
<dbReference type="PANTHER" id="PTHR15004:SF0">
    <property type="entry name" value="GLUTAMYL-TRNA(GLN) AMIDOTRANSFERASE SUBUNIT C, MITOCHONDRIAL"/>
    <property type="match status" value="1"/>
</dbReference>
<gene>
    <name evidence="1 2" type="primary">gatC</name>
    <name evidence="2" type="ORF">CINF_0213</name>
</gene>
<comment type="function">
    <text evidence="1">Allows the formation of correctly charged Asn-tRNA(Asn) or Gln-tRNA(Gln) through the transamidation of misacylated Asp-tRNA(Asn) or Glu-tRNA(Gln) in organisms which lack either or both of asparaginyl-tRNA or glutaminyl-tRNA synthetases. The reaction takes place in the presence of glutamine and ATP through an activated phospho-Asp-tRNA(Asn) or phospho-Glu-tRNA(Gln).</text>
</comment>
<dbReference type="GO" id="GO:0050567">
    <property type="term" value="F:glutaminyl-tRNA synthase (glutamine-hydrolyzing) activity"/>
    <property type="evidence" value="ECO:0007669"/>
    <property type="project" value="UniProtKB-UniRule"/>
</dbReference>
<dbReference type="InterPro" id="IPR036113">
    <property type="entry name" value="Asp/Glu-ADT_sf_sub_c"/>
</dbReference>
<dbReference type="InterPro" id="IPR003837">
    <property type="entry name" value="GatC"/>
</dbReference>
<dbReference type="GO" id="GO:0070681">
    <property type="term" value="P:glutaminyl-tRNAGln biosynthesis via transamidation"/>
    <property type="evidence" value="ECO:0007669"/>
    <property type="project" value="TreeGrafter"/>
</dbReference>
<evidence type="ECO:0000313" key="3">
    <source>
        <dbReference type="Proteomes" id="UP000509414"/>
    </source>
</evidence>
<dbReference type="SUPFAM" id="SSF141000">
    <property type="entry name" value="Glu-tRNAGln amidotransferase C subunit"/>
    <property type="match status" value="1"/>
</dbReference>
<dbReference type="RefSeq" id="WP_178696911.1">
    <property type="nucleotide sequence ID" value="NZ_CP049075.1"/>
</dbReference>
<dbReference type="GO" id="GO:0006450">
    <property type="term" value="P:regulation of translational fidelity"/>
    <property type="evidence" value="ECO:0007669"/>
    <property type="project" value="InterPro"/>
</dbReference>
<name>A0A7H9CFL9_9BACT</name>
<keyword evidence="1" id="KW-0067">ATP-binding</keyword>
<dbReference type="PANTHER" id="PTHR15004">
    <property type="entry name" value="GLUTAMYL-TRNA(GLN) AMIDOTRANSFERASE SUBUNIT C, MITOCHONDRIAL"/>
    <property type="match status" value="1"/>
</dbReference>
<dbReference type="EMBL" id="CP049075">
    <property type="protein sequence ID" value="QLI04762.1"/>
    <property type="molecule type" value="Genomic_DNA"/>
</dbReference>
<evidence type="ECO:0000313" key="2">
    <source>
        <dbReference type="EMBL" id="QLI04762.1"/>
    </source>
</evidence>
<sequence>MKITDEMLGKLEKLSALSVPADKREEFKGQLSQIVGFVEILDELDLAGLEAEVSTIKANGPLRADEVRESEVIKDILKHAPKANGNFFEVPKIID</sequence>
<dbReference type="NCBIfam" id="TIGR00135">
    <property type="entry name" value="gatC"/>
    <property type="match status" value="1"/>
</dbReference>
<accession>A0A7H9CFL9</accession>
<comment type="similarity">
    <text evidence="1">Belongs to the GatC family.</text>
</comment>
<dbReference type="Proteomes" id="UP000509414">
    <property type="component" value="Chromosome"/>
</dbReference>
<dbReference type="AlphaFoldDB" id="A0A7H9CFL9"/>
<dbReference type="GO" id="GO:0016740">
    <property type="term" value="F:transferase activity"/>
    <property type="evidence" value="ECO:0007669"/>
    <property type="project" value="UniProtKB-KW"/>
</dbReference>
<comment type="subunit">
    <text evidence="1">Heterotrimer of A, B and C subunits.</text>
</comment>
<evidence type="ECO:0000256" key="1">
    <source>
        <dbReference type="HAMAP-Rule" id="MF_00122"/>
    </source>
</evidence>
<keyword evidence="1 2" id="KW-0436">Ligase</keyword>
<dbReference type="GO" id="GO:0006412">
    <property type="term" value="P:translation"/>
    <property type="evidence" value="ECO:0007669"/>
    <property type="project" value="UniProtKB-UniRule"/>
</dbReference>
<dbReference type="KEGG" id="cinf:CINF_0213"/>
<keyword evidence="3" id="KW-1185">Reference proteome</keyword>
<organism evidence="2 3">
    <name type="scientific">Candidatus Campylobacter infans</name>
    <dbReference type="NCBI Taxonomy" id="2561898"/>
    <lineage>
        <taxon>Bacteria</taxon>
        <taxon>Pseudomonadati</taxon>
        <taxon>Campylobacterota</taxon>
        <taxon>Epsilonproteobacteria</taxon>
        <taxon>Campylobacterales</taxon>
        <taxon>Campylobacteraceae</taxon>
        <taxon>Campylobacter</taxon>
    </lineage>
</organism>
<dbReference type="Gene3D" id="1.10.20.60">
    <property type="entry name" value="Glu-tRNAGln amidotransferase C subunit, N-terminal domain"/>
    <property type="match status" value="1"/>
</dbReference>
<proteinExistence type="inferred from homology"/>
<dbReference type="HAMAP" id="MF_00122">
    <property type="entry name" value="GatC"/>
    <property type="match status" value="1"/>
</dbReference>
<reference evidence="2 3" key="1">
    <citation type="submission" date="2020-02" db="EMBL/GenBank/DDBJ databases">
        <title>Complete genome sequence of the novel Campylobacter species Candidatus Campylobacter infans.</title>
        <authorList>
            <person name="Duim B."/>
            <person name="Zomer A."/>
            <person name="van der Graaf L."/>
            <person name="Wagenaar J."/>
        </authorList>
    </citation>
    <scope>NUCLEOTIDE SEQUENCE [LARGE SCALE GENOMIC DNA]</scope>
    <source>
        <strain evidence="2 3">19S00001</strain>
    </source>
</reference>
<keyword evidence="1" id="KW-0648">Protein biosynthesis</keyword>
<keyword evidence="2" id="KW-0808">Transferase</keyword>
<dbReference type="EC" id="6.3.5.-" evidence="1"/>
<keyword evidence="1" id="KW-0547">Nucleotide-binding</keyword>
<dbReference type="Pfam" id="PF02686">
    <property type="entry name" value="GatC"/>
    <property type="match status" value="1"/>
</dbReference>